<dbReference type="SUPFAM" id="SSF52540">
    <property type="entry name" value="P-loop containing nucleoside triphosphate hydrolases"/>
    <property type="match status" value="1"/>
</dbReference>
<gene>
    <name evidence="2" type="ORF">DYBT9275_04890</name>
</gene>
<dbReference type="InterPro" id="IPR032689">
    <property type="entry name" value="TraG-D_C"/>
</dbReference>
<reference evidence="2" key="1">
    <citation type="submission" date="2021-04" db="EMBL/GenBank/DDBJ databases">
        <authorList>
            <person name="Rodrigo-Torres L."/>
            <person name="Arahal R. D."/>
            <person name="Lucena T."/>
        </authorList>
    </citation>
    <scope>NUCLEOTIDE SEQUENCE</scope>
    <source>
        <strain evidence="2">CECT 9275</strain>
    </source>
</reference>
<sequence length="504" mass="57418">MNNFDLDRSLIELASREGNSRWTIRSAVEGTQIFGGIGSGKTSGSGRMIAIKYLKAGFGGLVLTVKPDEKEMWQQLCRISGRSNDLVIIEPGGEHYFNFLDYESGPKIRGAALTENIVQVLKTVIRAGEEQSAGKSDDPFWEKALDMLIFNVIDLCQLAYEKLSVQSMYDIATAIPKINEDGTMRYTGEESNAYYQAITAAKDNIVSKMDHWYSSKSFEERSAIDAGQSFEAAFFEKVPQARLYKFVEQFFSDNFIPLSEKTRSIIDFTFSGFLFRLLRDPVYTLFCDKKSTVTPQDSLNGKIILIDLPIKIYHKVGRDCQILFKYIWQRAMEQRDVRLNDRPVFLWADEAQNFIHEHDADFQATARSSRVATVYISQNLPNYYACMGGSKAEFKVKSFLGTLATKIFHANADIETNRYGSELIGDTFFEDQSESVTYAQNFSQTRGKSLKLERAVRQEEFVSLKTGGPANKYYVEGYFHRQGDLLFQGRNYTKMSFNQNYNPL</sequence>
<proteinExistence type="predicted"/>
<organism evidence="2 3">
    <name type="scientific">Dyadobacter helix</name>
    <dbReference type="NCBI Taxonomy" id="2822344"/>
    <lineage>
        <taxon>Bacteria</taxon>
        <taxon>Pseudomonadati</taxon>
        <taxon>Bacteroidota</taxon>
        <taxon>Cytophagia</taxon>
        <taxon>Cytophagales</taxon>
        <taxon>Spirosomataceae</taxon>
        <taxon>Dyadobacter</taxon>
    </lineage>
</organism>
<evidence type="ECO:0000259" key="1">
    <source>
        <dbReference type="Pfam" id="PF12696"/>
    </source>
</evidence>
<protein>
    <recommendedName>
        <fullName evidence="1">TraD/TraG TraM recognition site domain-containing protein</fullName>
    </recommendedName>
</protein>
<dbReference type="RefSeq" id="WP_215241165.1">
    <property type="nucleotide sequence ID" value="NZ_CAJRAF010000002.1"/>
</dbReference>
<dbReference type="EMBL" id="CAJRAF010000002">
    <property type="protein sequence ID" value="CAG5011141.1"/>
    <property type="molecule type" value="Genomic_DNA"/>
</dbReference>
<dbReference type="InterPro" id="IPR027417">
    <property type="entry name" value="P-loop_NTPase"/>
</dbReference>
<comment type="caution">
    <text evidence="2">The sequence shown here is derived from an EMBL/GenBank/DDBJ whole genome shotgun (WGS) entry which is preliminary data.</text>
</comment>
<evidence type="ECO:0000313" key="2">
    <source>
        <dbReference type="EMBL" id="CAG5011141.1"/>
    </source>
</evidence>
<dbReference type="Pfam" id="PF12696">
    <property type="entry name" value="TraG-D_C"/>
    <property type="match status" value="1"/>
</dbReference>
<dbReference type="Proteomes" id="UP000680038">
    <property type="component" value="Unassembled WGS sequence"/>
</dbReference>
<accession>A0A916NN81</accession>
<evidence type="ECO:0000313" key="3">
    <source>
        <dbReference type="Proteomes" id="UP000680038"/>
    </source>
</evidence>
<name>A0A916NN81_9BACT</name>
<dbReference type="AlphaFoldDB" id="A0A916NN81"/>
<keyword evidence="3" id="KW-1185">Reference proteome</keyword>
<dbReference type="Gene3D" id="3.40.50.300">
    <property type="entry name" value="P-loop containing nucleotide triphosphate hydrolases"/>
    <property type="match status" value="1"/>
</dbReference>
<feature type="domain" description="TraD/TraG TraM recognition site" evidence="1">
    <location>
        <begin position="343"/>
        <end position="454"/>
    </location>
</feature>